<dbReference type="GeneID" id="105428446"/>
<sequence>MLDGVSSNIFLPSVMCAESYHGNRDVSVKRLMIAMIKLRNVSVRISRDVECVACHDVRQHRRRIRQPPIIMVWEITALWRLSILWITDMLSRQSRRTLNTANKIHMIIQDFVW</sequence>
<proteinExistence type="predicted"/>
<dbReference type="OrthoDB" id="10416950at2759"/>
<dbReference type="Proteomes" id="UP000504615">
    <property type="component" value="Unplaced"/>
</dbReference>
<evidence type="ECO:0000313" key="2">
    <source>
        <dbReference type="RefSeq" id="XP_011639082.1"/>
    </source>
</evidence>
<reference evidence="2" key="1">
    <citation type="submission" date="2025-08" db="UniProtKB">
        <authorList>
            <consortium name="RefSeq"/>
        </authorList>
    </citation>
    <scope>IDENTIFICATION</scope>
</reference>
<organism evidence="1 2">
    <name type="scientific">Pogonomyrmex barbatus</name>
    <name type="common">red harvester ant</name>
    <dbReference type="NCBI Taxonomy" id="144034"/>
    <lineage>
        <taxon>Eukaryota</taxon>
        <taxon>Metazoa</taxon>
        <taxon>Ecdysozoa</taxon>
        <taxon>Arthropoda</taxon>
        <taxon>Hexapoda</taxon>
        <taxon>Insecta</taxon>
        <taxon>Pterygota</taxon>
        <taxon>Neoptera</taxon>
        <taxon>Endopterygota</taxon>
        <taxon>Hymenoptera</taxon>
        <taxon>Apocrita</taxon>
        <taxon>Aculeata</taxon>
        <taxon>Formicoidea</taxon>
        <taxon>Formicidae</taxon>
        <taxon>Myrmicinae</taxon>
        <taxon>Pogonomyrmex</taxon>
    </lineage>
</organism>
<gene>
    <name evidence="2" type="primary">LOC105428446</name>
</gene>
<keyword evidence="1" id="KW-1185">Reference proteome</keyword>
<dbReference type="AlphaFoldDB" id="A0A6I9X3R6"/>
<evidence type="ECO:0000313" key="1">
    <source>
        <dbReference type="Proteomes" id="UP000504615"/>
    </source>
</evidence>
<name>A0A6I9X3R6_9HYME</name>
<dbReference type="KEGG" id="pbar:105428446"/>
<protein>
    <submittedName>
        <fullName evidence="2">Uncharacterized protein LOC105428446</fullName>
    </submittedName>
</protein>
<accession>A0A6I9X3R6</accession>
<dbReference type="RefSeq" id="XP_011639082.1">
    <property type="nucleotide sequence ID" value="XM_011640780.2"/>
</dbReference>